<feature type="transmembrane region" description="Helical" evidence="7">
    <location>
        <begin position="300"/>
        <end position="325"/>
    </location>
</feature>
<proteinExistence type="inferred from homology"/>
<dbReference type="InterPro" id="IPR050366">
    <property type="entry name" value="BP-dependent_transpt_permease"/>
</dbReference>
<dbReference type="InterPro" id="IPR035906">
    <property type="entry name" value="MetI-like_sf"/>
</dbReference>
<feature type="transmembrane region" description="Helical" evidence="7">
    <location>
        <begin position="475"/>
        <end position="499"/>
    </location>
</feature>
<sequence>MSEEKNLNKEELALDDANRVQVLSPGMMVAKRFFRNKLAITGLVIITCMFLFAFLGGVVVPYSQSEVFYTSEEMKKDYAGATEISEYQVFANEGEELPKDISSKLILALTKKEATITTRDGSTFALNELNNDIFEIASADGSKSLAYVCKLQAYSPEGGLVESGLTAAMVAARANDETSFEYNGATYTVEEHGSGAMLRNAASEDVAYITSYSINPVENGVSISIDFREAVVAAITEKAESFEFEGEEYQISNKNGQYTVTKYKATSVINQFEAPSSKHWVGTDGNGMDLLARLMYGGRISLLIGFVVVAIELFLGIIVGGFAGYFGGWVDTLLMRLVDIIYCVPSMPLYLILGSIMDFYKVDAGIRIFYLCIIMGLIGWVGIARIIRGQILSLREQEFMTACEACGISVRRRVFKHLIPNVIPQLVVFASMDIGAVILAESTLSFLGLGVKYPAASWGNIINAVNDSYVMTNYLFVWIPAGILILLTVLAFNFIGDGLRDAFDPKMKR</sequence>
<evidence type="ECO:0000256" key="1">
    <source>
        <dbReference type="ARBA" id="ARBA00004651"/>
    </source>
</evidence>
<evidence type="ECO:0000256" key="6">
    <source>
        <dbReference type="ARBA" id="ARBA00023136"/>
    </source>
</evidence>
<comment type="similarity">
    <text evidence="7">Belongs to the binding-protein-dependent transport system permease family.</text>
</comment>
<evidence type="ECO:0000256" key="5">
    <source>
        <dbReference type="ARBA" id="ARBA00022989"/>
    </source>
</evidence>
<dbReference type="RefSeq" id="WP_090162109.1">
    <property type="nucleotide sequence ID" value="NZ_FMWK01000005.1"/>
</dbReference>
<evidence type="ECO:0000256" key="7">
    <source>
        <dbReference type="RuleBase" id="RU363032"/>
    </source>
</evidence>
<organism evidence="9 10">
    <name type="scientific">Pseudobutyrivibrio xylanivorans</name>
    <dbReference type="NCBI Taxonomy" id="185007"/>
    <lineage>
        <taxon>Bacteria</taxon>
        <taxon>Bacillati</taxon>
        <taxon>Bacillota</taxon>
        <taxon>Clostridia</taxon>
        <taxon>Lachnospirales</taxon>
        <taxon>Lachnospiraceae</taxon>
        <taxon>Pseudobutyrivibrio</taxon>
    </lineage>
</organism>
<gene>
    <name evidence="9" type="ORF">SAMN02910350_01220</name>
</gene>
<dbReference type="Pfam" id="PF00528">
    <property type="entry name" value="BPD_transp_1"/>
    <property type="match status" value="1"/>
</dbReference>
<evidence type="ECO:0000256" key="3">
    <source>
        <dbReference type="ARBA" id="ARBA00022475"/>
    </source>
</evidence>
<feature type="transmembrane region" description="Helical" evidence="7">
    <location>
        <begin position="337"/>
        <end position="356"/>
    </location>
</feature>
<dbReference type="GO" id="GO:0055085">
    <property type="term" value="P:transmembrane transport"/>
    <property type="evidence" value="ECO:0007669"/>
    <property type="project" value="InterPro"/>
</dbReference>
<evidence type="ECO:0000256" key="2">
    <source>
        <dbReference type="ARBA" id="ARBA00022448"/>
    </source>
</evidence>
<evidence type="ECO:0000313" key="9">
    <source>
        <dbReference type="EMBL" id="SCZ78352.1"/>
    </source>
</evidence>
<keyword evidence="6 7" id="KW-0472">Membrane</keyword>
<dbReference type="Gene3D" id="1.10.3720.10">
    <property type="entry name" value="MetI-like"/>
    <property type="match status" value="1"/>
</dbReference>
<dbReference type="GO" id="GO:0005886">
    <property type="term" value="C:plasma membrane"/>
    <property type="evidence" value="ECO:0007669"/>
    <property type="project" value="UniProtKB-SubCell"/>
</dbReference>
<dbReference type="InterPro" id="IPR000515">
    <property type="entry name" value="MetI-like"/>
</dbReference>
<dbReference type="SUPFAM" id="SSF161098">
    <property type="entry name" value="MetI-like"/>
    <property type="match status" value="1"/>
</dbReference>
<dbReference type="InterPro" id="IPR025966">
    <property type="entry name" value="OppC_N"/>
</dbReference>
<comment type="subcellular location">
    <subcellularLocation>
        <location evidence="1 7">Cell membrane</location>
        <topology evidence="1 7">Multi-pass membrane protein</topology>
    </subcellularLocation>
</comment>
<dbReference type="Pfam" id="PF12911">
    <property type="entry name" value="OppC_N"/>
    <property type="match status" value="1"/>
</dbReference>
<dbReference type="PANTHER" id="PTHR43386">
    <property type="entry name" value="OLIGOPEPTIDE TRANSPORT SYSTEM PERMEASE PROTEIN APPC"/>
    <property type="match status" value="1"/>
</dbReference>
<feature type="domain" description="ABC transmembrane type-1" evidence="8">
    <location>
        <begin position="298"/>
        <end position="496"/>
    </location>
</feature>
<dbReference type="AlphaFoldDB" id="A0A1G5RW60"/>
<reference evidence="9 10" key="1">
    <citation type="submission" date="2016-10" db="EMBL/GenBank/DDBJ databases">
        <authorList>
            <person name="de Groot N.N."/>
        </authorList>
    </citation>
    <scope>NUCLEOTIDE SEQUENCE [LARGE SCALE GENOMIC DNA]</scope>
    <source>
        <strain evidence="9 10">DSM 10317</strain>
    </source>
</reference>
<keyword evidence="4 7" id="KW-0812">Transmembrane</keyword>
<feature type="transmembrane region" description="Helical" evidence="7">
    <location>
        <begin position="368"/>
        <end position="387"/>
    </location>
</feature>
<dbReference type="CDD" id="cd06261">
    <property type="entry name" value="TM_PBP2"/>
    <property type="match status" value="1"/>
</dbReference>
<dbReference type="EMBL" id="FMWK01000005">
    <property type="protein sequence ID" value="SCZ78352.1"/>
    <property type="molecule type" value="Genomic_DNA"/>
</dbReference>
<evidence type="ECO:0000313" key="10">
    <source>
        <dbReference type="Proteomes" id="UP000199428"/>
    </source>
</evidence>
<keyword evidence="3" id="KW-1003">Cell membrane</keyword>
<dbReference type="PANTHER" id="PTHR43386:SF1">
    <property type="entry name" value="D,D-DIPEPTIDE TRANSPORT SYSTEM PERMEASE PROTEIN DDPC-RELATED"/>
    <property type="match status" value="1"/>
</dbReference>
<dbReference type="PROSITE" id="PS50928">
    <property type="entry name" value="ABC_TM1"/>
    <property type="match status" value="1"/>
</dbReference>
<keyword evidence="2 7" id="KW-0813">Transport</keyword>
<dbReference type="Proteomes" id="UP000199428">
    <property type="component" value="Unassembled WGS sequence"/>
</dbReference>
<accession>A0A1G5RW60</accession>
<feature type="transmembrane region" description="Helical" evidence="7">
    <location>
        <begin position="418"/>
        <end position="440"/>
    </location>
</feature>
<evidence type="ECO:0000256" key="4">
    <source>
        <dbReference type="ARBA" id="ARBA00022692"/>
    </source>
</evidence>
<protein>
    <submittedName>
        <fullName evidence="9">Peptide/nickel transport system permease protein</fullName>
    </submittedName>
</protein>
<evidence type="ECO:0000259" key="8">
    <source>
        <dbReference type="PROSITE" id="PS50928"/>
    </source>
</evidence>
<feature type="transmembrane region" description="Helical" evidence="7">
    <location>
        <begin position="38"/>
        <end position="62"/>
    </location>
</feature>
<keyword evidence="5 7" id="KW-1133">Transmembrane helix</keyword>
<name>A0A1G5RW60_PSEXY</name>